<evidence type="ECO:0000256" key="8">
    <source>
        <dbReference type="SAM" id="MobiDB-lite"/>
    </source>
</evidence>
<feature type="coiled-coil region" evidence="7">
    <location>
        <begin position="242"/>
        <end position="273"/>
    </location>
</feature>
<feature type="region of interest" description="Disordered" evidence="8">
    <location>
        <begin position="969"/>
        <end position="1006"/>
    </location>
</feature>
<feature type="coiled-coil region" evidence="7">
    <location>
        <begin position="736"/>
        <end position="838"/>
    </location>
</feature>
<feature type="compositionally biased region" description="Polar residues" evidence="8">
    <location>
        <begin position="1747"/>
        <end position="1763"/>
    </location>
</feature>
<feature type="compositionally biased region" description="Polar residues" evidence="8">
    <location>
        <begin position="1343"/>
        <end position="1352"/>
    </location>
</feature>
<keyword evidence="6" id="KW-0472">Membrane</keyword>
<feature type="compositionally biased region" description="Basic and acidic residues" evidence="8">
    <location>
        <begin position="927"/>
        <end position="942"/>
    </location>
</feature>
<dbReference type="GO" id="GO:0000149">
    <property type="term" value="F:SNARE binding"/>
    <property type="evidence" value="ECO:0007669"/>
    <property type="project" value="TreeGrafter"/>
</dbReference>
<dbReference type="PANTHER" id="PTHR21230">
    <property type="entry name" value="VESICLE TRANSPORT V-SNARE PROTEIN VTI1-RELATED"/>
    <property type="match status" value="1"/>
</dbReference>
<evidence type="ECO:0000256" key="3">
    <source>
        <dbReference type="ARBA" id="ARBA00022692"/>
    </source>
</evidence>
<reference evidence="9" key="1">
    <citation type="submission" date="2018-07" db="EMBL/GenBank/DDBJ databases">
        <authorList>
            <person name="Quirk P.G."/>
            <person name="Krulwich T.A."/>
        </authorList>
    </citation>
    <scope>NUCLEOTIDE SEQUENCE</scope>
</reference>
<keyword evidence="2" id="KW-0813">Transport</keyword>
<gene>
    <name evidence="9" type="primary">CSON015430</name>
</gene>
<feature type="compositionally biased region" description="Low complexity" evidence="8">
    <location>
        <begin position="1261"/>
        <end position="1271"/>
    </location>
</feature>
<keyword evidence="3" id="KW-0812">Transmembrane</keyword>
<feature type="region of interest" description="Disordered" evidence="8">
    <location>
        <begin position="1654"/>
        <end position="1705"/>
    </location>
</feature>
<dbReference type="GO" id="GO:0006906">
    <property type="term" value="P:vesicle fusion"/>
    <property type="evidence" value="ECO:0007669"/>
    <property type="project" value="TreeGrafter"/>
</dbReference>
<comment type="subcellular location">
    <subcellularLocation>
        <location evidence="1">Membrane</location>
        <topology evidence="1">Single-pass type IV membrane protein</topology>
    </subcellularLocation>
</comment>
<feature type="region of interest" description="Disordered" evidence="8">
    <location>
        <begin position="1737"/>
        <end position="1767"/>
    </location>
</feature>
<keyword evidence="5" id="KW-1133">Transmembrane helix</keyword>
<evidence type="ECO:0000256" key="1">
    <source>
        <dbReference type="ARBA" id="ARBA00004211"/>
    </source>
</evidence>
<feature type="region of interest" description="Disordered" evidence="8">
    <location>
        <begin position="1343"/>
        <end position="1368"/>
    </location>
</feature>
<organism evidence="9">
    <name type="scientific">Culicoides sonorensis</name>
    <name type="common">Biting midge</name>
    <dbReference type="NCBI Taxonomy" id="179676"/>
    <lineage>
        <taxon>Eukaryota</taxon>
        <taxon>Metazoa</taxon>
        <taxon>Ecdysozoa</taxon>
        <taxon>Arthropoda</taxon>
        <taxon>Hexapoda</taxon>
        <taxon>Insecta</taxon>
        <taxon>Pterygota</taxon>
        <taxon>Neoptera</taxon>
        <taxon>Endopterygota</taxon>
        <taxon>Diptera</taxon>
        <taxon>Nematocera</taxon>
        <taxon>Chironomoidea</taxon>
        <taxon>Ceratopogonidae</taxon>
        <taxon>Ceratopogoninae</taxon>
        <taxon>Culicoides</taxon>
        <taxon>Monoculicoides</taxon>
    </lineage>
</organism>
<dbReference type="VEuPathDB" id="VectorBase:CSON015430"/>
<proteinExistence type="predicted"/>
<dbReference type="PANTHER" id="PTHR21230:SF1">
    <property type="entry name" value="GOLGI SNAP RECEPTOR COMPLEX MEMBER 2"/>
    <property type="match status" value="1"/>
</dbReference>
<evidence type="ECO:0000256" key="6">
    <source>
        <dbReference type="ARBA" id="ARBA00023136"/>
    </source>
</evidence>
<accession>A0A336LPP1</accession>
<dbReference type="OMA" id="RPAIVTC"/>
<dbReference type="GO" id="GO:0031902">
    <property type="term" value="C:late endosome membrane"/>
    <property type="evidence" value="ECO:0007669"/>
    <property type="project" value="TreeGrafter"/>
</dbReference>
<feature type="region of interest" description="Disordered" evidence="8">
    <location>
        <begin position="921"/>
        <end position="955"/>
    </location>
</feature>
<feature type="coiled-coil region" evidence="7">
    <location>
        <begin position="595"/>
        <end position="655"/>
    </location>
</feature>
<dbReference type="GO" id="GO:0005794">
    <property type="term" value="C:Golgi apparatus"/>
    <property type="evidence" value="ECO:0007669"/>
    <property type="project" value="TreeGrafter"/>
</dbReference>
<dbReference type="SUPFAM" id="SSF58038">
    <property type="entry name" value="SNARE fusion complex"/>
    <property type="match status" value="1"/>
</dbReference>
<sequence length="1914" mass="219309">MEALYHQTNKLVQEIQQLFQQLNNYVGDSSTIESDILKKIDEVNGNCEKLDVYVFKVPVGQRQNAKMRVDQLKYDVRHLQQKQQRRAQEANEREQLLSRRFSPNSVETSINLDFSLQQHNAMQNAHQGIDEMLYTGSNVLDNLRSQRDTLKTARTRILDIGNTLGLSNHTMMLIERRVKQDKWVMFYLKKNIFYIQLTMSINVTLHENKYQNERDPKFLKNFDFSKKQELEKRKRLRLEQVRQQSKLMAKNIRNKYEEEKKRQEKCLEECKAKELKLWQKKNIQKLQKDYEKCIKDCGSAQKAARKHENDENFSQAQLLNQRATAAKRGLLAAERLRKSRTPNTNKKTLSRLKQKSVSIQTEIESLSSTSSDLDTSKKIQNLSISSDENIQAKNSSAYVNPDKPYLNFKSNAYKTILSSSDDEEEIKILSDMTSEENDKKNVKPQETKCQKSIDYNYDQPTSEYKLGIVSESRPFTQVSKYLKKRQDSESEQRTVLAEVGNNCRSLDPPRTLLEKEKLEYLIKSSCKNVSSLRKSDVSKQLQPSVQRVVNAIRQPKLKPNSYKKIIDKTKYQEHLEKRPPEQIPSDIQMGIPNNKKQLERNINKLTKQLDVLSNEERLWKAYDTTHHDFSTDKLMKDAQSKQKRLENDFKSLLSRPAVVTCPKIDAPDSHKSSTFEVPTINVAELLIKESDLKSKMKYEESNNNEDDPGLEKNSEVQRSLIKGKMKKLELDRVVNLEMLKDLLEKINQQKQSLLYEIHKDGTIPDMTKYKEIIEKLEKQKIKLLEEKNLIELEEQAHQIETEEKARIVKENLNLENREKKLRHLEHRLENEMKKLYKNTVAKKSTKSDAIGKKKSFPIEISSKNFGSENIQIVQDESTSSSLEESSGECINRKRNVPVKIVIKVNECSQIKHYKKTGETGTLSNKKVVPEKIKDKPSKEYPKTPKKTQVLPEKENSDVSVIVVDNTSKIYTKKPHKESSRKKNEDRKSPEISGESGSTEYRDPPPVIKTEFSKFLDRITKETFEERHNKEKGEAKGEVKTSIKTTDSKNDKKALNPFLSHYIIRLLGMSRDSIDNLGMTSGSDIPTPNTSVIDVSNNISTSSSLEQVERLKKFVSENKNFIKEVNKTISQQNFNGTHNQNSKIVENVWNETLNKKEKEMAHHDKQKNIIKKTRVNRPCNQPLKPILKKGVKENPLKITPPPIRTLRLCSNLIRRSTISSTLRSKSVSPRKNKQFNTKQIENNGLNKNRRTRSVSPERRTSESSNSSPSKIKSILKSPRKLLTSNINDIIDEVELLRVAGKHEDKILDKYAELTENCSKRINELAQMIEMARVDKKLVLESSMTSTEQPNSTEYMDLPSRINQNNFDDRTSPDTLSYQEENMLHKPTMKQMQNIGKSRDSGISMSRPVTSSDFRASTENVVLEETSDFVPILKDIPKVKQTDKLQHNSAEKLQEELQKFGSYIQDLDNSMAKLTKGLHQKQKSKPPTSIAKYTIAQIPIPDQPHELSTIIEAETSTISKQNKSTEKPVIRLSERSVELKAEDFPNFDEYLKARVEQFTQDSVITTDYVKKLLQSSTNIQELEYDKFPSIFEDLPSSFLDHMQKSADALKEDVFGDIFSELKRRSIIDKSVVEKITTNGTSLLSSVFETRVIQKTPVKKSDQSELDDTEPKTPTKPKTVHKKRSPKKRKGEQKNQDDTNLSGFGPLQKSTNEKYLHLETEMTNLGINWAASTLRRSQKAQALSSSSSSNDQVSKMDSTQNETKNPQKPIGLREFLTRELMLKSHHSNSSSSETSLSSQFLKSLMNISGIPSSSSSGNFKDTNDIGSAVFKRTSTPLQERSATVATSSKSSSRDNSIAPTTQLLHFSGESRISSVKSDRSDMNEKNSTLISKETDMPPGPPNIVDAEKYASSSSKSE</sequence>
<feature type="coiled-coil region" evidence="7">
    <location>
        <begin position="62"/>
        <end position="100"/>
    </location>
</feature>
<feature type="compositionally biased region" description="Polar residues" evidence="8">
    <location>
        <begin position="1850"/>
        <end position="1872"/>
    </location>
</feature>
<evidence type="ECO:0000256" key="5">
    <source>
        <dbReference type="ARBA" id="ARBA00022989"/>
    </source>
</evidence>
<name>A0A336LPP1_CULSO</name>
<feature type="region of interest" description="Disordered" evidence="8">
    <location>
        <begin position="1827"/>
        <end position="1914"/>
    </location>
</feature>
<feature type="compositionally biased region" description="Low complexity" evidence="8">
    <location>
        <begin position="1838"/>
        <end position="1847"/>
    </location>
</feature>
<dbReference type="EMBL" id="UFQT01000097">
    <property type="protein sequence ID" value="SSX19755.1"/>
    <property type="molecule type" value="Genomic_DNA"/>
</dbReference>
<dbReference type="GO" id="GO:0012507">
    <property type="term" value="C:ER to Golgi transport vesicle membrane"/>
    <property type="evidence" value="ECO:0007669"/>
    <property type="project" value="TreeGrafter"/>
</dbReference>
<dbReference type="GO" id="GO:0015031">
    <property type="term" value="P:protein transport"/>
    <property type="evidence" value="ECO:0007669"/>
    <property type="project" value="UniProtKB-KW"/>
</dbReference>
<dbReference type="Pfam" id="PF12352">
    <property type="entry name" value="V-SNARE_C"/>
    <property type="match status" value="1"/>
</dbReference>
<evidence type="ECO:0000256" key="4">
    <source>
        <dbReference type="ARBA" id="ARBA00022927"/>
    </source>
</evidence>
<dbReference type="GO" id="GO:0005484">
    <property type="term" value="F:SNAP receptor activity"/>
    <property type="evidence" value="ECO:0007669"/>
    <property type="project" value="TreeGrafter"/>
</dbReference>
<evidence type="ECO:0000256" key="7">
    <source>
        <dbReference type="SAM" id="Coils"/>
    </source>
</evidence>
<dbReference type="GO" id="GO:0005789">
    <property type="term" value="C:endoplasmic reticulum membrane"/>
    <property type="evidence" value="ECO:0007669"/>
    <property type="project" value="TreeGrafter"/>
</dbReference>
<feature type="region of interest" description="Disordered" evidence="8">
    <location>
        <begin position="1026"/>
        <end position="1048"/>
    </location>
</feature>
<evidence type="ECO:0000256" key="2">
    <source>
        <dbReference type="ARBA" id="ARBA00022448"/>
    </source>
</evidence>
<protein>
    <submittedName>
        <fullName evidence="9">CSON015430 protein</fullName>
    </submittedName>
</protein>
<dbReference type="Gene3D" id="1.20.5.110">
    <property type="match status" value="1"/>
</dbReference>
<dbReference type="GO" id="GO:0031201">
    <property type="term" value="C:SNARE complex"/>
    <property type="evidence" value="ECO:0007669"/>
    <property type="project" value="TreeGrafter"/>
</dbReference>
<keyword evidence="7" id="KW-0175">Coiled coil</keyword>
<evidence type="ECO:0000313" key="9">
    <source>
        <dbReference type="EMBL" id="SSX19755.1"/>
    </source>
</evidence>
<feature type="region of interest" description="Disordered" evidence="8">
    <location>
        <begin position="1219"/>
        <end position="1271"/>
    </location>
</feature>
<feature type="compositionally biased region" description="Polar residues" evidence="8">
    <location>
        <begin position="1233"/>
        <end position="1245"/>
    </location>
</feature>
<dbReference type="CDD" id="cd15863">
    <property type="entry name" value="SNARE_GS27"/>
    <property type="match status" value="1"/>
</dbReference>
<feature type="compositionally biased region" description="Basic and acidic residues" evidence="8">
    <location>
        <begin position="976"/>
        <end position="989"/>
    </location>
</feature>
<keyword evidence="4" id="KW-0653">Protein transport</keyword>
<feature type="compositionally biased region" description="Basic residues" evidence="8">
    <location>
        <begin position="1675"/>
        <end position="1688"/>
    </location>
</feature>
<feature type="compositionally biased region" description="Basic and acidic residues" evidence="8">
    <location>
        <begin position="1656"/>
        <end position="1670"/>
    </location>
</feature>
<feature type="region of interest" description="Disordered" evidence="8">
    <location>
        <begin position="1389"/>
        <end position="1409"/>
    </location>
</feature>